<dbReference type="AlphaFoldDB" id="A0A8H6SJU9"/>
<dbReference type="InterPro" id="IPR036291">
    <property type="entry name" value="NAD(P)-bd_dom_sf"/>
</dbReference>
<dbReference type="PANTHER" id="PTHR43544">
    <property type="entry name" value="SHORT-CHAIN DEHYDROGENASE/REDUCTASE"/>
    <property type="match status" value="1"/>
</dbReference>
<dbReference type="SUPFAM" id="SSF51735">
    <property type="entry name" value="NAD(P)-binding Rossmann-fold domains"/>
    <property type="match status" value="1"/>
</dbReference>
<protein>
    <submittedName>
        <fullName evidence="3">Short-chain dehydrogenase/reductase family protein</fullName>
    </submittedName>
</protein>
<dbReference type="Gene3D" id="3.40.50.720">
    <property type="entry name" value="NAD(P)-binding Rossmann-like Domain"/>
    <property type="match status" value="1"/>
</dbReference>
<comment type="caution">
    <text evidence="3">The sequence shown here is derived from an EMBL/GenBank/DDBJ whole genome shotgun (WGS) entry which is preliminary data.</text>
</comment>
<organism evidence="3 4">
    <name type="scientific">Mycena chlorophos</name>
    <name type="common">Agaric fungus</name>
    <name type="synonym">Agaricus chlorophos</name>
    <dbReference type="NCBI Taxonomy" id="658473"/>
    <lineage>
        <taxon>Eukaryota</taxon>
        <taxon>Fungi</taxon>
        <taxon>Dikarya</taxon>
        <taxon>Basidiomycota</taxon>
        <taxon>Agaricomycotina</taxon>
        <taxon>Agaricomycetes</taxon>
        <taxon>Agaricomycetidae</taxon>
        <taxon>Agaricales</taxon>
        <taxon>Marasmiineae</taxon>
        <taxon>Mycenaceae</taxon>
        <taxon>Mycena</taxon>
    </lineage>
</organism>
<dbReference type="Pfam" id="PF00106">
    <property type="entry name" value="adh_short"/>
    <property type="match status" value="1"/>
</dbReference>
<dbReference type="GO" id="GO:0019748">
    <property type="term" value="P:secondary metabolic process"/>
    <property type="evidence" value="ECO:0007669"/>
    <property type="project" value="TreeGrafter"/>
</dbReference>
<dbReference type="Proteomes" id="UP000613580">
    <property type="component" value="Unassembled WGS sequence"/>
</dbReference>
<reference evidence="3" key="1">
    <citation type="submission" date="2020-05" db="EMBL/GenBank/DDBJ databases">
        <title>Mycena genomes resolve the evolution of fungal bioluminescence.</title>
        <authorList>
            <person name="Tsai I.J."/>
        </authorList>
    </citation>
    <scope>NUCLEOTIDE SEQUENCE</scope>
    <source>
        <strain evidence="3">110903Hualien_Pintung</strain>
    </source>
</reference>
<proteinExistence type="inferred from homology"/>
<name>A0A8H6SJU9_MYCCL</name>
<evidence type="ECO:0000256" key="2">
    <source>
        <dbReference type="SAM" id="MobiDB-lite"/>
    </source>
</evidence>
<dbReference type="EMBL" id="JACAZE010000014">
    <property type="protein sequence ID" value="KAF7299637.1"/>
    <property type="molecule type" value="Genomic_DNA"/>
</dbReference>
<dbReference type="PRINTS" id="PR00080">
    <property type="entry name" value="SDRFAMILY"/>
</dbReference>
<dbReference type="PANTHER" id="PTHR43544:SF32">
    <property type="entry name" value="CHAIN DEHYDROGENASE, PUTATIVE (AFU_ORTHOLOGUE AFUA_5G01530)-RELATED"/>
    <property type="match status" value="1"/>
</dbReference>
<feature type="region of interest" description="Disordered" evidence="2">
    <location>
        <begin position="387"/>
        <end position="451"/>
    </location>
</feature>
<dbReference type="PRINTS" id="PR00081">
    <property type="entry name" value="GDHRDH"/>
</dbReference>
<comment type="similarity">
    <text evidence="1">Belongs to the short-chain dehydrogenases/reductases (SDR) family.</text>
</comment>
<dbReference type="GO" id="GO:0005737">
    <property type="term" value="C:cytoplasm"/>
    <property type="evidence" value="ECO:0007669"/>
    <property type="project" value="TreeGrafter"/>
</dbReference>
<feature type="compositionally biased region" description="Acidic residues" evidence="2">
    <location>
        <begin position="663"/>
        <end position="675"/>
    </location>
</feature>
<dbReference type="OrthoDB" id="7289984at2759"/>
<sequence length="902" mass="99353">MNPETQKPYTSPEALLYQRSAIVELLKSCSFLWRSGRAGTKLALDRREAHPALAAIVDHMARSPELREPRWFPGFLPTPGPAYGALCGILLIRSLCGLLGEAPVLDRTYFGASYMAVKMEFERQPVLQQLLVTTFAVSDGPGVTSDAEHSGTGYENEEQEDGAADSSSYIFRIVDPSAARNHFTGHDMLMRKHSMNVTAAKKTQVDIREARKAELAVGTEKTTSLRKLIVDSKLGRRLVEFVLKQPLGDLVLKRPLTEEEIADLSAAERLLNGWPQMHSELDFQLRCILDVGKACEANNIVYGPQDRKVLSRRYPRFGTGTAIFDGSIVIPDIQVHDDVSGEIKTLSTMSHDFTARVLKMSDYDYQAYSSLGRECLSVRFRPPVDNSEARDEQWDFSDSEESFEQTTSETQARQAQDDEPAPEPQAHSRPETRPRAKKASTRRKPDTNTVVDKLGIETQMIVQIQTQMVGKKTNFAFGSSHGYLMVAIRDPKHPNRLYISPCMPTYNSSGIDDNSIPGLEISTKTTEERREEALSDGANIGIYVLFNLIRIASVPDLAKKFLDDYRVQVVDQIEEIWYSNFDPKDPRKPKPPAGTPLATAETGAAYYDSDPRKTRKQPPVQPYPDTENSLLPGPGEGPAIPKASGSRVQQSSDLKGKGRALPEESDEDQNSDFEEPPAKRTNSRVALADDSDSDPPSGSRKLVAAEESIARLTPDIHATSFVVPVQLDITDAESIKNAIGRVQEVLKEHNLAGIDVLINNAAVSNLSFESCFTTNVIGTANWTAAIQSNALLNANGTLINVSSTLGSLHWHTERPPPPVFPSYSATKAALNQLTLIWQIEEEQKKSGVRVLSICPGLNETNLNEATKGARSPAIGCKVIVDAALAKEGRAGVFFNEHGDVKW</sequence>
<dbReference type="InterPro" id="IPR002347">
    <property type="entry name" value="SDR_fam"/>
</dbReference>
<dbReference type="InterPro" id="IPR051468">
    <property type="entry name" value="Fungal_SecMetab_SDRs"/>
</dbReference>
<evidence type="ECO:0000256" key="1">
    <source>
        <dbReference type="ARBA" id="ARBA00006484"/>
    </source>
</evidence>
<accession>A0A8H6SJU9</accession>
<feature type="region of interest" description="Disordered" evidence="2">
    <location>
        <begin position="580"/>
        <end position="701"/>
    </location>
</feature>
<feature type="region of interest" description="Disordered" evidence="2">
    <location>
        <begin position="142"/>
        <end position="165"/>
    </location>
</feature>
<gene>
    <name evidence="3" type="ORF">HMN09_00969100</name>
</gene>
<evidence type="ECO:0000313" key="3">
    <source>
        <dbReference type="EMBL" id="KAF7299637.1"/>
    </source>
</evidence>
<evidence type="ECO:0000313" key="4">
    <source>
        <dbReference type="Proteomes" id="UP000613580"/>
    </source>
</evidence>
<feature type="compositionally biased region" description="Acidic residues" evidence="2">
    <location>
        <begin position="394"/>
        <end position="403"/>
    </location>
</feature>
<dbReference type="GO" id="GO:0016491">
    <property type="term" value="F:oxidoreductase activity"/>
    <property type="evidence" value="ECO:0007669"/>
    <property type="project" value="TreeGrafter"/>
</dbReference>
<keyword evidence="4" id="KW-1185">Reference proteome</keyword>